<protein>
    <submittedName>
        <fullName evidence="1">Uncharacterized protein</fullName>
    </submittedName>
</protein>
<dbReference type="EMBL" id="JANPWB010000011">
    <property type="protein sequence ID" value="KAJ1127235.1"/>
    <property type="molecule type" value="Genomic_DNA"/>
</dbReference>
<evidence type="ECO:0000313" key="2">
    <source>
        <dbReference type="Proteomes" id="UP001066276"/>
    </source>
</evidence>
<reference evidence="1" key="1">
    <citation type="journal article" date="2022" name="bioRxiv">
        <title>Sequencing and chromosome-scale assembly of the giantPleurodeles waltlgenome.</title>
        <authorList>
            <person name="Brown T."/>
            <person name="Elewa A."/>
            <person name="Iarovenko S."/>
            <person name="Subramanian E."/>
            <person name="Araus A.J."/>
            <person name="Petzold A."/>
            <person name="Susuki M."/>
            <person name="Suzuki K.-i.T."/>
            <person name="Hayashi T."/>
            <person name="Toyoda A."/>
            <person name="Oliveira C."/>
            <person name="Osipova E."/>
            <person name="Leigh N.D."/>
            <person name="Simon A."/>
            <person name="Yun M.H."/>
        </authorList>
    </citation>
    <scope>NUCLEOTIDE SEQUENCE</scope>
    <source>
        <strain evidence="1">20211129_DDA</strain>
        <tissue evidence="1">Liver</tissue>
    </source>
</reference>
<evidence type="ECO:0000313" key="1">
    <source>
        <dbReference type="EMBL" id="KAJ1127235.1"/>
    </source>
</evidence>
<organism evidence="1 2">
    <name type="scientific">Pleurodeles waltl</name>
    <name type="common">Iberian ribbed newt</name>
    <dbReference type="NCBI Taxonomy" id="8319"/>
    <lineage>
        <taxon>Eukaryota</taxon>
        <taxon>Metazoa</taxon>
        <taxon>Chordata</taxon>
        <taxon>Craniata</taxon>
        <taxon>Vertebrata</taxon>
        <taxon>Euteleostomi</taxon>
        <taxon>Amphibia</taxon>
        <taxon>Batrachia</taxon>
        <taxon>Caudata</taxon>
        <taxon>Salamandroidea</taxon>
        <taxon>Salamandridae</taxon>
        <taxon>Pleurodelinae</taxon>
        <taxon>Pleurodeles</taxon>
    </lineage>
</organism>
<sequence length="136" mass="15057">MSRLTTDSVLWRWQSRLGLLGLEPTFRPACLPQDGTHPLFSFLAAAALFLGVNCHCFYKAPSPMGHRPTSPPGEVPGIGETGAHLGKAGKCSHQDYCYGRERSNRLRCHSSHHFSHASPRTLELRLNYTGCVLLEI</sequence>
<accession>A0AAV7PP62</accession>
<gene>
    <name evidence="1" type="ORF">NDU88_005638</name>
</gene>
<comment type="caution">
    <text evidence="1">The sequence shown here is derived from an EMBL/GenBank/DDBJ whole genome shotgun (WGS) entry which is preliminary data.</text>
</comment>
<dbReference type="Proteomes" id="UP001066276">
    <property type="component" value="Chromosome 7"/>
</dbReference>
<keyword evidence="2" id="KW-1185">Reference proteome</keyword>
<dbReference type="AlphaFoldDB" id="A0AAV7PP62"/>
<name>A0AAV7PP62_PLEWA</name>
<proteinExistence type="predicted"/>